<dbReference type="EMBL" id="JAJEWP010000001">
    <property type="protein sequence ID" value="MCC2615752.1"/>
    <property type="molecule type" value="Genomic_DNA"/>
</dbReference>
<dbReference type="InterPro" id="IPR027396">
    <property type="entry name" value="DsrEFH-like"/>
</dbReference>
<organism evidence="1 2">
    <name type="scientific">Fluctibacter halophilus</name>
    <dbReference type="NCBI Taxonomy" id="226011"/>
    <lineage>
        <taxon>Bacteria</taxon>
        <taxon>Pseudomonadati</taxon>
        <taxon>Pseudomonadota</taxon>
        <taxon>Gammaproteobacteria</taxon>
        <taxon>Alteromonadales</taxon>
        <taxon>Alteromonadaceae</taxon>
        <taxon>Fluctibacter</taxon>
    </lineage>
</organism>
<evidence type="ECO:0000313" key="1">
    <source>
        <dbReference type="EMBL" id="MCC2615752.1"/>
    </source>
</evidence>
<proteinExistence type="predicted"/>
<comment type="caution">
    <text evidence="1">The sequence shown here is derived from an EMBL/GenBank/DDBJ whole genome shotgun (WGS) entry which is preliminary data.</text>
</comment>
<gene>
    <name evidence="1" type="ORF">LJ739_05830</name>
</gene>
<name>A0ABS8G590_9ALTE</name>
<dbReference type="InterPro" id="IPR007215">
    <property type="entry name" value="Sulphur_relay_TusB/DsrH"/>
</dbReference>
<dbReference type="Gene3D" id="3.40.1260.10">
    <property type="entry name" value="DsrEFH-like"/>
    <property type="match status" value="1"/>
</dbReference>
<evidence type="ECO:0008006" key="3">
    <source>
        <dbReference type="Google" id="ProtNLM"/>
    </source>
</evidence>
<sequence length="93" mass="10196">MTVHCIRYAPRPADDCLSLPIDLRDGDAVVLIEDGVQWLRLPATLIPLIESGLTVSALEDDCVARNVPITDVPRISMADLVELCASHDKTISW</sequence>
<dbReference type="SUPFAM" id="SSF75169">
    <property type="entry name" value="DsrEFH-like"/>
    <property type="match status" value="1"/>
</dbReference>
<dbReference type="Pfam" id="PF04077">
    <property type="entry name" value="DsrH"/>
    <property type="match status" value="1"/>
</dbReference>
<dbReference type="PANTHER" id="PTHR37526:SF1">
    <property type="entry name" value="PROTEIN TUSB"/>
    <property type="match status" value="1"/>
</dbReference>
<keyword evidence="2" id="KW-1185">Reference proteome</keyword>
<accession>A0ABS8G590</accession>
<protein>
    <recommendedName>
        <fullName evidence="3">Sulfurtransferase complex subunit TusB</fullName>
    </recommendedName>
</protein>
<dbReference type="RefSeq" id="WP_229157962.1">
    <property type="nucleotide sequence ID" value="NZ_JAJEWP010000001.1"/>
</dbReference>
<dbReference type="PANTHER" id="PTHR37526">
    <property type="entry name" value="PROTEIN TUSB"/>
    <property type="match status" value="1"/>
</dbReference>
<reference evidence="1 2" key="1">
    <citation type="submission" date="2021-10" db="EMBL/GenBank/DDBJ databases">
        <title>Draft genome of Aestuariibacter halophilus JC2043.</title>
        <authorList>
            <person name="Emsley S.A."/>
            <person name="Pfannmuller K.M."/>
            <person name="Ushijima B."/>
            <person name="Saw J.H."/>
            <person name="Videau P."/>
        </authorList>
    </citation>
    <scope>NUCLEOTIDE SEQUENCE [LARGE SCALE GENOMIC DNA]</scope>
    <source>
        <strain evidence="1 2">JC2043</strain>
    </source>
</reference>
<dbReference type="Proteomes" id="UP001520878">
    <property type="component" value="Unassembled WGS sequence"/>
</dbReference>
<evidence type="ECO:0000313" key="2">
    <source>
        <dbReference type="Proteomes" id="UP001520878"/>
    </source>
</evidence>